<sequence>MAQITNSWKDENEQLEILLQPWLKKNGETKDLDSLRKDLEDLKEEGKLSQSAGSDYKVTQRGKMHIRNLRELAVKISDLKIKNAELKTYFSGKIQDLCKTVLRDCCIELERSVEDVERVASYQSYGNNLEIYPQISKGTASKYKQYVFFRLKNRWLNIFLAIIPHLIQDVQSNLSQ</sequence>
<feature type="coiled-coil region" evidence="1">
    <location>
        <begin position="25"/>
        <end position="52"/>
    </location>
</feature>
<dbReference type="EMBL" id="MU825461">
    <property type="protein sequence ID" value="KAJ7388571.1"/>
    <property type="molecule type" value="Genomic_DNA"/>
</dbReference>
<proteinExistence type="predicted"/>
<keyword evidence="3" id="KW-1185">Reference proteome</keyword>
<accession>A0A9X0D6R6</accession>
<evidence type="ECO:0000256" key="1">
    <source>
        <dbReference type="SAM" id="Coils"/>
    </source>
</evidence>
<keyword evidence="1" id="KW-0175">Coiled coil</keyword>
<comment type="caution">
    <text evidence="2">The sequence shown here is derived from an EMBL/GenBank/DDBJ whole genome shotgun (WGS) entry which is preliminary data.</text>
</comment>
<protein>
    <submittedName>
        <fullName evidence="2">Uncharacterized protein</fullName>
    </submittedName>
</protein>
<reference evidence="2" key="1">
    <citation type="submission" date="2023-01" db="EMBL/GenBank/DDBJ databases">
        <title>Genome assembly of the deep-sea coral Lophelia pertusa.</title>
        <authorList>
            <person name="Herrera S."/>
            <person name="Cordes E."/>
        </authorList>
    </citation>
    <scope>NUCLEOTIDE SEQUENCE</scope>
    <source>
        <strain evidence="2">USNM1676648</strain>
        <tissue evidence="2">Polyp</tissue>
    </source>
</reference>
<gene>
    <name evidence="2" type="ORF">OS493_036938</name>
</gene>
<evidence type="ECO:0000313" key="2">
    <source>
        <dbReference type="EMBL" id="KAJ7388571.1"/>
    </source>
</evidence>
<dbReference type="Proteomes" id="UP001163046">
    <property type="component" value="Unassembled WGS sequence"/>
</dbReference>
<organism evidence="2 3">
    <name type="scientific">Desmophyllum pertusum</name>
    <dbReference type="NCBI Taxonomy" id="174260"/>
    <lineage>
        <taxon>Eukaryota</taxon>
        <taxon>Metazoa</taxon>
        <taxon>Cnidaria</taxon>
        <taxon>Anthozoa</taxon>
        <taxon>Hexacorallia</taxon>
        <taxon>Scleractinia</taxon>
        <taxon>Caryophylliina</taxon>
        <taxon>Caryophylliidae</taxon>
        <taxon>Desmophyllum</taxon>
    </lineage>
</organism>
<name>A0A9X0D6R6_9CNID</name>
<dbReference type="AlphaFoldDB" id="A0A9X0D6R6"/>
<dbReference type="OrthoDB" id="5997481at2759"/>
<evidence type="ECO:0000313" key="3">
    <source>
        <dbReference type="Proteomes" id="UP001163046"/>
    </source>
</evidence>